<evidence type="ECO:0000313" key="3">
    <source>
        <dbReference type="Proteomes" id="UP000015961"/>
    </source>
</evidence>
<proteinExistence type="predicted"/>
<dbReference type="RefSeq" id="WP_016186064.1">
    <property type="nucleotide sequence ID" value="NZ_ASWO01000003.1"/>
</dbReference>
<name>S0NXY1_9ENTE</name>
<dbReference type="EMBL" id="ASWO01000003">
    <property type="protein sequence ID" value="EOT86209.1"/>
    <property type="molecule type" value="Genomic_DNA"/>
</dbReference>
<keyword evidence="1" id="KW-0472">Membrane</keyword>
<dbReference type="AlphaFoldDB" id="S0NXY1"/>
<accession>S0NXY1</accession>
<gene>
    <name evidence="2" type="ORF">I573_00962</name>
</gene>
<sequence>MNLFFVVLQTILNFIALNVIFQNVANAIVPNSPLGAFIGILYWLVLLLLSYAIAVRFKNKK</sequence>
<keyword evidence="1" id="KW-0812">Transmembrane</keyword>
<reference evidence="2 3" key="1">
    <citation type="submission" date="2013-03" db="EMBL/GenBank/DDBJ databases">
        <title>The Genome Sequence of Enterococcus sulfureus ATCC_49903 (PacBio/Illumina hybrid assembly).</title>
        <authorList>
            <consortium name="The Broad Institute Genomics Platform"/>
            <consortium name="The Broad Institute Genome Sequencing Center for Infectious Disease"/>
            <person name="Earl A."/>
            <person name="Russ C."/>
            <person name="Gilmore M."/>
            <person name="Surin D."/>
            <person name="Walker B."/>
            <person name="Young S."/>
            <person name="Zeng Q."/>
            <person name="Gargeya S."/>
            <person name="Fitzgerald M."/>
            <person name="Haas B."/>
            <person name="Abouelleil A."/>
            <person name="Allen A.W."/>
            <person name="Alvarado L."/>
            <person name="Arachchi H.M."/>
            <person name="Berlin A.M."/>
            <person name="Chapman S.B."/>
            <person name="Gainer-Dewar J."/>
            <person name="Goldberg J."/>
            <person name="Griggs A."/>
            <person name="Gujja S."/>
            <person name="Hansen M."/>
            <person name="Howarth C."/>
            <person name="Imamovic A."/>
            <person name="Ireland A."/>
            <person name="Larimer J."/>
            <person name="McCowan C."/>
            <person name="Murphy C."/>
            <person name="Pearson M."/>
            <person name="Poon T.W."/>
            <person name="Priest M."/>
            <person name="Roberts A."/>
            <person name="Saif S."/>
            <person name="Shea T."/>
            <person name="Sisk P."/>
            <person name="Sykes S."/>
            <person name="Wortman J."/>
            <person name="Nusbaum C."/>
            <person name="Birren B."/>
        </authorList>
    </citation>
    <scope>NUCLEOTIDE SEQUENCE [LARGE SCALE GENOMIC DNA]</scope>
    <source>
        <strain evidence="2 3">ATCC 49903</strain>
    </source>
</reference>
<organism evidence="2 3">
    <name type="scientific">Enterococcus sulfureus ATCC 49903</name>
    <dbReference type="NCBI Taxonomy" id="1140003"/>
    <lineage>
        <taxon>Bacteria</taxon>
        <taxon>Bacillati</taxon>
        <taxon>Bacillota</taxon>
        <taxon>Bacilli</taxon>
        <taxon>Lactobacillales</taxon>
        <taxon>Enterococcaceae</taxon>
        <taxon>Enterococcus</taxon>
    </lineage>
</organism>
<evidence type="ECO:0000313" key="2">
    <source>
        <dbReference type="EMBL" id="EOT86209.1"/>
    </source>
</evidence>
<keyword evidence="1" id="KW-1133">Transmembrane helix</keyword>
<keyword evidence="3" id="KW-1185">Reference proteome</keyword>
<feature type="transmembrane region" description="Helical" evidence="1">
    <location>
        <begin position="37"/>
        <end position="57"/>
    </location>
</feature>
<dbReference type="PATRIC" id="fig|1140003.3.peg.1573"/>
<comment type="caution">
    <text evidence="2">The sequence shown here is derived from an EMBL/GenBank/DDBJ whole genome shotgun (WGS) entry which is preliminary data.</text>
</comment>
<evidence type="ECO:0000256" key="1">
    <source>
        <dbReference type="SAM" id="Phobius"/>
    </source>
</evidence>
<dbReference type="Proteomes" id="UP000015961">
    <property type="component" value="Unassembled WGS sequence"/>
</dbReference>
<dbReference type="STRING" id="1140003.OMY_01627"/>
<protein>
    <submittedName>
        <fullName evidence="2">Uncharacterized protein</fullName>
    </submittedName>
</protein>